<reference evidence="1 2" key="1">
    <citation type="submission" date="2019-11" db="EMBL/GenBank/DDBJ databases">
        <title>Genome sequences of 17 halophilic strains isolated from different environments.</title>
        <authorList>
            <person name="Furrow R.E."/>
        </authorList>
    </citation>
    <scope>NUCLEOTIDE SEQUENCE [LARGE SCALE GENOMIC DNA]</scope>
    <source>
        <strain evidence="1 2">22507_15_FS</strain>
    </source>
</reference>
<name>A0A9X4Y8J9_9GAMM</name>
<dbReference type="RefSeq" id="WP_160897810.1">
    <property type="nucleotide sequence ID" value="NZ_WMEX01000001.1"/>
</dbReference>
<comment type="caution">
    <text evidence="1">The sequence shown here is derived from an EMBL/GenBank/DDBJ whole genome shotgun (WGS) entry which is preliminary data.</text>
</comment>
<organism evidence="1 2">
    <name type="scientific">Vreelandella halophila</name>
    <dbReference type="NCBI Taxonomy" id="86177"/>
    <lineage>
        <taxon>Bacteria</taxon>
        <taxon>Pseudomonadati</taxon>
        <taxon>Pseudomonadota</taxon>
        <taxon>Gammaproteobacteria</taxon>
        <taxon>Oceanospirillales</taxon>
        <taxon>Halomonadaceae</taxon>
        <taxon>Vreelandella</taxon>
    </lineage>
</organism>
<dbReference type="InterPro" id="IPR036188">
    <property type="entry name" value="FAD/NAD-bd_sf"/>
</dbReference>
<dbReference type="OrthoDB" id="5793379at2"/>
<dbReference type="Proteomes" id="UP000460751">
    <property type="component" value="Unassembled WGS sequence"/>
</dbReference>
<protein>
    <submittedName>
        <fullName evidence="1">Lycopene cyclase</fullName>
    </submittedName>
</protein>
<proteinExistence type="predicted"/>
<evidence type="ECO:0000313" key="2">
    <source>
        <dbReference type="Proteomes" id="UP000460751"/>
    </source>
</evidence>
<dbReference type="AlphaFoldDB" id="A0A9X4Y8J9"/>
<dbReference type="SUPFAM" id="SSF51905">
    <property type="entry name" value="FAD/NAD(P)-binding domain"/>
    <property type="match status" value="1"/>
</dbReference>
<dbReference type="Pfam" id="PF05834">
    <property type="entry name" value="Lycopene_cycl"/>
    <property type="match status" value="1"/>
</dbReference>
<keyword evidence="2" id="KW-1185">Reference proteome</keyword>
<dbReference type="EMBL" id="WMEX01000001">
    <property type="protein sequence ID" value="MYL25326.1"/>
    <property type="molecule type" value="Genomic_DNA"/>
</dbReference>
<gene>
    <name evidence="1" type="ORF">GLW01_00810</name>
</gene>
<accession>A0A9X4Y8J9</accession>
<sequence>MAPGTAPDHDLIIVGAGLTGLSLACWLKELSQAHGQRMPNVRLLEPRTTYTNDRTWCFWDRMDHPFRELITHRWRHWQVSSGQQRAIQSSDLTPYALLPADRLYRHALACIDACQELTLEQGARVSSVEEEGSGARVITDAGQLRARAVVDTRMPASLPGSSVNGFWQVFTGLEIECRHHGYDTTTARLMDFQACPSHPCFVYLLPLDEHHLMVEWTAFRTERDNRDTRSQLEQWLDRAGINDYRVLRSESSLLPMIPMRRERGTGRVIRAGVGAGWMRAATGYHFASCQRGTRHLAEQILAANQRGQWHLRPPTLRARWLEWMDRVFLRALRRHPDRAPEWFLALFAGTTAAQMSRFMNDEPGPGDALAIAGALPPAPFLRAALS</sequence>
<dbReference type="Gene3D" id="3.50.50.60">
    <property type="entry name" value="FAD/NAD(P)-binding domain"/>
    <property type="match status" value="1"/>
</dbReference>
<evidence type="ECO:0000313" key="1">
    <source>
        <dbReference type="EMBL" id="MYL25326.1"/>
    </source>
</evidence>